<dbReference type="EMBL" id="LAZR01000126">
    <property type="protein sequence ID" value="KKN88678.1"/>
    <property type="molecule type" value="Genomic_DNA"/>
</dbReference>
<proteinExistence type="predicted"/>
<sequence>MKDSDMSNKTKEPLAGSIEAMKEVLEPFPEEAVRSRGGRTEGIIAFSPYECPSRMTEEERKELLKLWNDTSSFFCVPFKSNPPVFFGTGGEVVKTASFDWDKRMEG</sequence>
<name>A0A0F9XAI5_9ZZZZ</name>
<dbReference type="AlphaFoldDB" id="A0A0F9XAI5"/>
<organism evidence="1">
    <name type="scientific">marine sediment metagenome</name>
    <dbReference type="NCBI Taxonomy" id="412755"/>
    <lineage>
        <taxon>unclassified sequences</taxon>
        <taxon>metagenomes</taxon>
        <taxon>ecological metagenomes</taxon>
    </lineage>
</organism>
<protein>
    <submittedName>
        <fullName evidence="1">Uncharacterized protein</fullName>
    </submittedName>
</protein>
<comment type="caution">
    <text evidence="1">The sequence shown here is derived from an EMBL/GenBank/DDBJ whole genome shotgun (WGS) entry which is preliminary data.</text>
</comment>
<gene>
    <name evidence="1" type="ORF">LCGC14_0245690</name>
</gene>
<reference evidence="1" key="1">
    <citation type="journal article" date="2015" name="Nature">
        <title>Complex archaea that bridge the gap between prokaryotes and eukaryotes.</title>
        <authorList>
            <person name="Spang A."/>
            <person name="Saw J.H."/>
            <person name="Jorgensen S.L."/>
            <person name="Zaremba-Niedzwiedzka K."/>
            <person name="Martijn J."/>
            <person name="Lind A.E."/>
            <person name="van Eijk R."/>
            <person name="Schleper C."/>
            <person name="Guy L."/>
            <person name="Ettema T.J."/>
        </authorList>
    </citation>
    <scope>NUCLEOTIDE SEQUENCE</scope>
</reference>
<evidence type="ECO:0000313" key="1">
    <source>
        <dbReference type="EMBL" id="KKN88678.1"/>
    </source>
</evidence>
<accession>A0A0F9XAI5</accession>